<accession>A0A1G8J1E6</accession>
<organism evidence="3 4">
    <name type="scientific">Arthrobacter cupressi</name>
    <dbReference type="NCBI Taxonomy" id="1045773"/>
    <lineage>
        <taxon>Bacteria</taxon>
        <taxon>Bacillati</taxon>
        <taxon>Actinomycetota</taxon>
        <taxon>Actinomycetes</taxon>
        <taxon>Micrococcales</taxon>
        <taxon>Micrococcaceae</taxon>
        <taxon>Arthrobacter</taxon>
    </lineage>
</organism>
<sequence>MCELPKRRFLASLNPLRLVLAVLAVAVVAAGWLLPELVSAIPIGAGLLTLVAAVLLPAVKEIEFGLSPGFKLSPALKDREAELRSVFELQRGDMEYCAHLLCPDPETARELLEAAWSQAAAAWRGPVTPQLRVYTLCVLIRLIRKDEIWRGAGRGPLPEGDLLTSLALEERIVVVLHEFANLTFAEIAGLTDRTTAEVLGSWAAAHALTRGPSADGKPALEERPSPDEDLK</sequence>
<evidence type="ECO:0000313" key="4">
    <source>
        <dbReference type="Proteomes" id="UP000182130"/>
    </source>
</evidence>
<dbReference type="AlphaFoldDB" id="A0A1G8J1E6"/>
<proteinExistence type="predicted"/>
<evidence type="ECO:0000256" key="1">
    <source>
        <dbReference type="SAM" id="MobiDB-lite"/>
    </source>
</evidence>
<feature type="transmembrane region" description="Helical" evidence="2">
    <location>
        <begin position="40"/>
        <end position="59"/>
    </location>
</feature>
<protein>
    <recommendedName>
        <fullName evidence="5">DNA-directed RNA polymerase specialized sigma subunit, sigma24 family</fullName>
    </recommendedName>
</protein>
<evidence type="ECO:0000256" key="2">
    <source>
        <dbReference type="SAM" id="Phobius"/>
    </source>
</evidence>
<dbReference type="EMBL" id="FNEI01000001">
    <property type="protein sequence ID" value="SDI25054.1"/>
    <property type="molecule type" value="Genomic_DNA"/>
</dbReference>
<feature type="region of interest" description="Disordered" evidence="1">
    <location>
        <begin position="210"/>
        <end position="231"/>
    </location>
</feature>
<reference evidence="4" key="1">
    <citation type="submission" date="2016-10" db="EMBL/GenBank/DDBJ databases">
        <authorList>
            <person name="Varghese N."/>
            <person name="Submissions S."/>
        </authorList>
    </citation>
    <scope>NUCLEOTIDE SEQUENCE [LARGE SCALE GENOMIC DNA]</scope>
    <source>
        <strain evidence="4">CGMCC 1.10783</strain>
    </source>
</reference>
<keyword evidence="2" id="KW-0472">Membrane</keyword>
<keyword evidence="4" id="KW-1185">Reference proteome</keyword>
<dbReference type="Proteomes" id="UP000182130">
    <property type="component" value="Unassembled WGS sequence"/>
</dbReference>
<keyword evidence="2" id="KW-1133">Transmembrane helix</keyword>
<keyword evidence="2" id="KW-0812">Transmembrane</keyword>
<evidence type="ECO:0008006" key="5">
    <source>
        <dbReference type="Google" id="ProtNLM"/>
    </source>
</evidence>
<name>A0A1G8J1E6_9MICC</name>
<feature type="compositionally biased region" description="Basic and acidic residues" evidence="1">
    <location>
        <begin position="218"/>
        <end position="231"/>
    </location>
</feature>
<evidence type="ECO:0000313" key="3">
    <source>
        <dbReference type="EMBL" id="SDI25054.1"/>
    </source>
</evidence>
<feature type="transmembrane region" description="Helical" evidence="2">
    <location>
        <begin position="16"/>
        <end position="34"/>
    </location>
</feature>
<gene>
    <name evidence="3" type="ORF">SAMN05216555_101427</name>
</gene>